<feature type="binding site" evidence="10">
    <location>
        <begin position="118"/>
        <end position="123"/>
    </location>
    <ligand>
        <name>ATP</name>
        <dbReference type="ChEBI" id="CHEBI:30616"/>
    </ligand>
</feature>
<dbReference type="GO" id="GO:0016925">
    <property type="term" value="P:protein sumoylation"/>
    <property type="evidence" value="ECO:0007669"/>
    <property type="project" value="UniProtKB-UniRule"/>
</dbReference>
<comment type="pathway">
    <text evidence="1 8">Protein modification; protein sumoylation.</text>
</comment>
<feature type="binding site" evidence="11">
    <location>
        <position position="482"/>
    </location>
    <ligand>
        <name>Zn(2+)</name>
        <dbReference type="ChEBI" id="CHEBI:29105"/>
    </ligand>
</feature>
<evidence type="ECO:0000256" key="3">
    <source>
        <dbReference type="ARBA" id="ARBA00022723"/>
    </source>
</evidence>
<dbReference type="FunFam" id="3.50.50.80:FF:000002">
    <property type="entry name" value="SUMO-activating enzyme subunit 2"/>
    <property type="match status" value="1"/>
</dbReference>
<feature type="compositionally biased region" description="Pro residues" evidence="13">
    <location>
        <begin position="582"/>
        <end position="598"/>
    </location>
</feature>
<dbReference type="SUPFAM" id="SSF69572">
    <property type="entry name" value="Activating enzymes of the ubiquitin-like proteins"/>
    <property type="match status" value="1"/>
</dbReference>
<evidence type="ECO:0000259" key="14">
    <source>
        <dbReference type="Pfam" id="PF00899"/>
    </source>
</evidence>
<feature type="region of interest" description="Disordered" evidence="13">
    <location>
        <begin position="582"/>
        <end position="653"/>
    </location>
</feature>
<feature type="binding site" evidence="11">
    <location>
        <position position="159"/>
    </location>
    <ligand>
        <name>Zn(2+)</name>
        <dbReference type="ChEBI" id="CHEBI:29105"/>
    </ligand>
</feature>
<dbReference type="InterPro" id="IPR019572">
    <property type="entry name" value="UBA_E1_SCCH"/>
</dbReference>
<keyword evidence="4 8" id="KW-0547">Nucleotide-binding</keyword>
<dbReference type="GO" id="GO:0005524">
    <property type="term" value="F:ATP binding"/>
    <property type="evidence" value="ECO:0007669"/>
    <property type="project" value="UniProtKB-UniRule"/>
</dbReference>
<gene>
    <name evidence="16" type="ORF">PLEOSDRAFT_1068886</name>
</gene>
<comment type="subunit">
    <text evidence="8">Heterodimer.</text>
</comment>
<dbReference type="InterPro" id="IPR035985">
    <property type="entry name" value="Ubiquitin-activating_enz"/>
</dbReference>
<keyword evidence="3 8" id="KW-0479">Metal-binding</keyword>
<feature type="domain" description="THIF-type NAD/FAD binding fold" evidence="14">
    <location>
        <begin position="9"/>
        <end position="456"/>
    </location>
</feature>
<evidence type="ECO:0000256" key="5">
    <source>
        <dbReference type="ARBA" id="ARBA00022786"/>
    </source>
</evidence>
<evidence type="ECO:0000259" key="15">
    <source>
        <dbReference type="Pfam" id="PF10585"/>
    </source>
</evidence>
<dbReference type="Pfam" id="PF00899">
    <property type="entry name" value="ThiF"/>
    <property type="match status" value="1"/>
</dbReference>
<dbReference type="EMBL" id="KL198014">
    <property type="protein sequence ID" value="KDQ22641.1"/>
    <property type="molecule type" value="Genomic_DNA"/>
</dbReference>
<dbReference type="PANTHER" id="PTHR10953">
    <property type="entry name" value="UBIQUITIN-ACTIVATING ENZYME E1"/>
    <property type="match status" value="1"/>
</dbReference>
<keyword evidence="5 8" id="KW-0833">Ubl conjugation pathway</keyword>
<evidence type="ECO:0000256" key="12">
    <source>
        <dbReference type="PROSITE-ProRule" id="PRU10132"/>
    </source>
</evidence>
<feature type="binding site" evidence="11">
    <location>
        <position position="479"/>
    </location>
    <ligand>
        <name>Zn(2+)</name>
        <dbReference type="ChEBI" id="CHEBI:29105"/>
    </ligand>
</feature>
<feature type="binding site" evidence="10">
    <location>
        <position position="54"/>
    </location>
    <ligand>
        <name>ATP</name>
        <dbReference type="ChEBI" id="CHEBI:30616"/>
    </ligand>
</feature>
<dbReference type="VEuPathDB" id="FungiDB:PLEOSDRAFT_1068886"/>
<dbReference type="FunFam" id="1.10.10.520:FF:000011">
    <property type="entry name" value="Ubiquitin-activating enzyme E1-like"/>
    <property type="match status" value="1"/>
</dbReference>
<evidence type="ECO:0000256" key="7">
    <source>
        <dbReference type="ARBA" id="ARBA00022840"/>
    </source>
</evidence>
<dbReference type="PIRSF" id="PIRSF039133">
    <property type="entry name" value="SUMO_E1B"/>
    <property type="match status" value="1"/>
</dbReference>
<evidence type="ECO:0000256" key="6">
    <source>
        <dbReference type="ARBA" id="ARBA00022833"/>
    </source>
</evidence>
<dbReference type="FunCoup" id="A0A067NFT3">
    <property type="interactions" value="1117"/>
</dbReference>
<protein>
    <recommendedName>
        <fullName evidence="8">Ubiquitin-activating enzyme E1-like</fullName>
    </recommendedName>
</protein>
<evidence type="ECO:0000256" key="9">
    <source>
        <dbReference type="PIRSR" id="PIRSR039133-1"/>
    </source>
</evidence>
<sequence>MSRHRTSHALAILGPELHNKLPETKVLLVGAGGIGCELLKNIVLTGFGHITLLDLDTIDLSNLNRQFLFRKKDVKQTAQTAAGFNPNVHIHPIHANIKEPQFDVRWFQGFDIVLNALDNLDARRHVNKMCMAAGVPLVESGTAGYLGQVQPLLKDRTECFDCLPKPTPKTFPVCTIRSTPSQAIHCIVWSKSYLLSQLFGEDEDSSGELDDAEKQGENAQEIATLRKEAQAFKAVRLALRSPQSSNGGDAARMAFQKVFNSDIRNLLSMADMWRSRAPPTPLDFDAIMDGSFSHKKTPANGVNGKEHAVNGKGNAHASGSKAVEELLHSSPNGDAPNTKGLKDQQVLSLKDNLELFASRQVDVYFARSINRLAARLQAGEDTISFDKDDDDTLDFVTAASNLRSVAYGIEEKTRWEVKEMAGNIIPAIATTNAIVSGLIVLQALHFLRKSYKRLKNVHIQLKPSVPLSSISLSPPNSLCGICRDTYTILACDPERTTLGDVASGILGGVERDVSIYEDKRVLSDPDWDDNNERALASLNVTKGKFLTIVDEDGELGTIAVAICDLPPNHPIDSLPYILPSPLPSPPRIVKPPPAPTTPPRQTLKRRAPHDDDEITEIEPNAKRAKITNGNTKIRPAETPLSSPSKRRKLEEDGLVLMESATDKLDDDVIEID</sequence>
<feature type="active site" description="Glycyl thioester intermediate" evidence="9 12">
    <location>
        <position position="174"/>
    </location>
</feature>
<feature type="domain" description="Ubiquitin-activating enzyme SCCH" evidence="15">
    <location>
        <begin position="180"/>
        <end position="418"/>
    </location>
</feature>
<feature type="binding site" evidence="11">
    <location>
        <position position="162"/>
    </location>
    <ligand>
        <name>Zn(2+)</name>
        <dbReference type="ChEBI" id="CHEBI:29105"/>
    </ligand>
</feature>
<dbReference type="OrthoDB" id="10255449at2759"/>
<evidence type="ECO:0000256" key="11">
    <source>
        <dbReference type="PIRSR" id="PIRSR039133-3"/>
    </source>
</evidence>
<reference evidence="17" key="1">
    <citation type="journal article" date="2014" name="Proc. Natl. Acad. Sci. U.S.A.">
        <title>Extensive sampling of basidiomycete genomes demonstrates inadequacy of the white-rot/brown-rot paradigm for wood decay fungi.</title>
        <authorList>
            <person name="Riley R."/>
            <person name="Salamov A.A."/>
            <person name="Brown D.W."/>
            <person name="Nagy L.G."/>
            <person name="Floudas D."/>
            <person name="Held B.W."/>
            <person name="Levasseur A."/>
            <person name="Lombard V."/>
            <person name="Morin E."/>
            <person name="Otillar R."/>
            <person name="Lindquist E.A."/>
            <person name="Sun H."/>
            <person name="LaButti K.M."/>
            <person name="Schmutz J."/>
            <person name="Jabbour D."/>
            <person name="Luo H."/>
            <person name="Baker S.E."/>
            <person name="Pisabarro A.G."/>
            <person name="Walton J.D."/>
            <person name="Blanchette R.A."/>
            <person name="Henrissat B."/>
            <person name="Martin F."/>
            <person name="Cullen D."/>
            <person name="Hibbett D.S."/>
            <person name="Grigoriev I.V."/>
        </authorList>
    </citation>
    <scope>NUCLEOTIDE SEQUENCE [LARGE SCALE GENOMIC DNA]</scope>
    <source>
        <strain evidence="17">PC15</strain>
    </source>
</reference>
<dbReference type="InterPro" id="IPR000594">
    <property type="entry name" value="ThiF_NAD_FAD-bd"/>
</dbReference>
<feature type="binding site" evidence="10">
    <location>
        <begin position="62"/>
        <end position="65"/>
    </location>
    <ligand>
        <name>ATP</name>
        <dbReference type="ChEBI" id="CHEBI:30616"/>
    </ligand>
</feature>
<dbReference type="Gene3D" id="3.10.290.20">
    <property type="entry name" value="Ubiquitin-like 2 activating enzyme e1b. Chain: B, domain 3"/>
    <property type="match status" value="1"/>
</dbReference>
<evidence type="ECO:0000256" key="2">
    <source>
        <dbReference type="ARBA" id="ARBA00005673"/>
    </source>
</evidence>
<evidence type="ECO:0000256" key="1">
    <source>
        <dbReference type="ARBA" id="ARBA00004718"/>
    </source>
</evidence>
<dbReference type="Gene3D" id="3.50.50.80">
    <property type="entry name" value="Ubiquitin-activating enzyme E1, inactive adenylation domain, subdomain 1"/>
    <property type="match status" value="1"/>
</dbReference>
<keyword evidence="6 8" id="KW-0862">Zinc</keyword>
<organism evidence="16 17">
    <name type="scientific">Pleurotus ostreatus (strain PC15)</name>
    <name type="common">Oyster mushroom</name>
    <dbReference type="NCBI Taxonomy" id="1137138"/>
    <lineage>
        <taxon>Eukaryota</taxon>
        <taxon>Fungi</taxon>
        <taxon>Dikarya</taxon>
        <taxon>Basidiomycota</taxon>
        <taxon>Agaricomycotina</taxon>
        <taxon>Agaricomycetes</taxon>
        <taxon>Agaricomycetidae</taxon>
        <taxon>Agaricales</taxon>
        <taxon>Pleurotineae</taxon>
        <taxon>Pleurotaceae</taxon>
        <taxon>Pleurotus</taxon>
    </lineage>
</organism>
<dbReference type="InterPro" id="IPR023318">
    <property type="entry name" value="Ub_act_enz_dom_a_sf"/>
</dbReference>
<dbReference type="HOGENOM" id="CLU_013325_7_3_1"/>
<dbReference type="STRING" id="1137138.A0A067NFT3"/>
<accession>A0A067NFT3</accession>
<dbReference type="Pfam" id="PF10585">
    <property type="entry name" value="UBA_E1_SCCH"/>
    <property type="match status" value="1"/>
</dbReference>
<dbReference type="GO" id="GO:0046872">
    <property type="term" value="F:metal ion binding"/>
    <property type="evidence" value="ECO:0007669"/>
    <property type="project" value="UniProtKB-KW"/>
</dbReference>
<feature type="region of interest" description="Disordered" evidence="13">
    <location>
        <begin position="310"/>
        <end position="340"/>
    </location>
</feature>
<evidence type="ECO:0000256" key="8">
    <source>
        <dbReference type="PIRNR" id="PIRNR039133"/>
    </source>
</evidence>
<dbReference type="InterPro" id="IPR033127">
    <property type="entry name" value="UBQ-activ_enz_E1_Cys_AS"/>
</dbReference>
<dbReference type="GO" id="GO:0031510">
    <property type="term" value="C:SUMO activating enzyme complex"/>
    <property type="evidence" value="ECO:0007669"/>
    <property type="project" value="UniProtKB-UniRule"/>
</dbReference>
<dbReference type="AlphaFoldDB" id="A0A067NFT3"/>
<dbReference type="GO" id="GO:0005737">
    <property type="term" value="C:cytoplasm"/>
    <property type="evidence" value="ECO:0007669"/>
    <property type="project" value="TreeGrafter"/>
</dbReference>
<dbReference type="PANTHER" id="PTHR10953:SF5">
    <property type="entry name" value="SUMO-ACTIVATING ENZYME SUBUNIT 2"/>
    <property type="match status" value="1"/>
</dbReference>
<evidence type="ECO:0000313" key="16">
    <source>
        <dbReference type="EMBL" id="KDQ22641.1"/>
    </source>
</evidence>
<dbReference type="Gene3D" id="1.10.10.520">
    <property type="entry name" value="Ubiquitin activating enzymes (Uba3). Chain: B, domain 2"/>
    <property type="match status" value="1"/>
</dbReference>
<keyword evidence="7 8" id="KW-0067">ATP-binding</keyword>
<evidence type="ECO:0000313" key="17">
    <source>
        <dbReference type="Proteomes" id="UP000027073"/>
    </source>
</evidence>
<comment type="similarity">
    <text evidence="2 8">Belongs to the ubiquitin-activating E1 family.</text>
</comment>
<evidence type="ECO:0000256" key="4">
    <source>
        <dbReference type="ARBA" id="ARBA00022741"/>
    </source>
</evidence>
<dbReference type="InParanoid" id="A0A067NFT3"/>
<dbReference type="InterPro" id="IPR045886">
    <property type="entry name" value="ThiF/MoeB/HesA"/>
</dbReference>
<feature type="binding site" evidence="10">
    <location>
        <begin position="30"/>
        <end position="35"/>
    </location>
    <ligand>
        <name>ATP</name>
        <dbReference type="ChEBI" id="CHEBI:30616"/>
    </ligand>
</feature>
<dbReference type="UniPathway" id="UPA00886"/>
<dbReference type="InterPro" id="IPR042449">
    <property type="entry name" value="Ub-E1_IAD_1"/>
</dbReference>
<dbReference type="InterPro" id="IPR030661">
    <property type="entry name" value="Uba2"/>
</dbReference>
<proteinExistence type="inferred from homology"/>
<dbReference type="GO" id="GO:0019948">
    <property type="term" value="F:SUMO activating enzyme activity"/>
    <property type="evidence" value="ECO:0007669"/>
    <property type="project" value="UniProtKB-UniRule"/>
</dbReference>
<dbReference type="PROSITE" id="PS00865">
    <property type="entry name" value="UBIQUITIN_ACTIVAT_2"/>
    <property type="match status" value="1"/>
</dbReference>
<name>A0A067NFT3_PLEO1</name>
<evidence type="ECO:0000256" key="10">
    <source>
        <dbReference type="PIRSR" id="PIRSR039133-2"/>
    </source>
</evidence>
<dbReference type="Proteomes" id="UP000027073">
    <property type="component" value="Unassembled WGS sequence"/>
</dbReference>
<evidence type="ECO:0000256" key="13">
    <source>
        <dbReference type="SAM" id="MobiDB-lite"/>
    </source>
</evidence>